<dbReference type="InterPro" id="IPR044144">
    <property type="entry name" value="SAF_UxaA/GarD"/>
</dbReference>
<name>A0A0U2VU60_9BACL</name>
<reference evidence="2" key="1">
    <citation type="submission" date="2015-12" db="EMBL/GenBank/DDBJ databases">
        <title>Complete genome sequences of two moderately thermophilic Paenibacillus species.</title>
        <authorList>
            <person name="Butler R.III."/>
            <person name="Wang J."/>
            <person name="Stark B.C."/>
            <person name="Pombert J.-F."/>
        </authorList>
    </citation>
    <scope>NUCLEOTIDE SEQUENCE [LARGE SCALE GENOMIC DNA]</scope>
    <source>
        <strain evidence="2">32O-Y</strain>
    </source>
</reference>
<dbReference type="OrthoDB" id="9804574at2"/>
<protein>
    <submittedName>
        <fullName evidence="1">SAF domain-containing protein</fullName>
    </submittedName>
</protein>
<dbReference type="Pfam" id="PF08666">
    <property type="entry name" value="SAF"/>
    <property type="match status" value="1"/>
</dbReference>
<dbReference type="EMBL" id="CP013652">
    <property type="protein sequence ID" value="ALS23063.1"/>
    <property type="molecule type" value="Genomic_DNA"/>
</dbReference>
<dbReference type="PATRIC" id="fig|162209.4.peg.2863"/>
<dbReference type="STRING" id="162209.IJ22_26900"/>
<dbReference type="Gene3D" id="2.30.130.110">
    <property type="match status" value="1"/>
</dbReference>
<dbReference type="RefSeq" id="WP_054818812.1">
    <property type="nucleotide sequence ID" value="NZ_CP013652.1"/>
</dbReference>
<organism evidence="1 2">
    <name type="scientific">Paenibacillus naphthalenovorans</name>
    <dbReference type="NCBI Taxonomy" id="162209"/>
    <lineage>
        <taxon>Bacteria</taxon>
        <taxon>Bacillati</taxon>
        <taxon>Bacillota</taxon>
        <taxon>Bacilli</taxon>
        <taxon>Bacillales</taxon>
        <taxon>Paenibacillaceae</taxon>
        <taxon>Paenibacillus</taxon>
    </lineage>
</organism>
<dbReference type="SMART" id="SM00858">
    <property type="entry name" value="SAF"/>
    <property type="match status" value="1"/>
</dbReference>
<dbReference type="PANTHER" id="PTHR30536:SF5">
    <property type="entry name" value="ALTRONATE DEHYDRATASE"/>
    <property type="match status" value="1"/>
</dbReference>
<dbReference type="KEGG" id="pnp:IJ22_26900"/>
<sequence>MDDVKLAASHEEKAALVIDPKDNTAVALTDLSKGDLCIVRKENREESIVVLEDIPFGHKIALQPIGRDESVYKYGEEIGKMKVPVPKGGWIHSHNMYCERGMKHGR</sequence>
<evidence type="ECO:0000313" key="2">
    <source>
        <dbReference type="Proteomes" id="UP000061660"/>
    </source>
</evidence>
<reference evidence="1 2" key="2">
    <citation type="journal article" date="2016" name="Genome Announc.">
        <title>Complete Genome Sequences of Two Interactive Moderate Thermophiles, Paenibacillus napthalenovorans 32O-Y and Paenibacillus sp. 32O-W.</title>
        <authorList>
            <person name="Butler R.R.III."/>
            <person name="Wang J."/>
            <person name="Stark B.C."/>
            <person name="Pombert J.F."/>
        </authorList>
    </citation>
    <scope>NUCLEOTIDE SEQUENCE [LARGE SCALE GENOMIC DNA]</scope>
    <source>
        <strain evidence="1 2">32O-Y</strain>
    </source>
</reference>
<proteinExistence type="predicted"/>
<dbReference type="Proteomes" id="UP000061660">
    <property type="component" value="Chromosome"/>
</dbReference>
<keyword evidence="2" id="KW-1185">Reference proteome</keyword>
<gene>
    <name evidence="1" type="ORF">IJ22_26900</name>
</gene>
<dbReference type="PANTHER" id="PTHR30536">
    <property type="entry name" value="ALTRONATE/GALACTARATE DEHYDRATASE"/>
    <property type="match status" value="1"/>
</dbReference>
<accession>A0A0U2VU60</accession>
<dbReference type="InterPro" id="IPR052172">
    <property type="entry name" value="UxaA_altronate/galactarate_dh"/>
</dbReference>
<dbReference type="AlphaFoldDB" id="A0A0U2VU60"/>
<evidence type="ECO:0000313" key="1">
    <source>
        <dbReference type="EMBL" id="ALS23063.1"/>
    </source>
</evidence>
<dbReference type="CDD" id="cd11613">
    <property type="entry name" value="SAF_AH_GD"/>
    <property type="match status" value="1"/>
</dbReference>
<dbReference type="InterPro" id="IPR013974">
    <property type="entry name" value="SAF"/>
</dbReference>
<dbReference type="GO" id="GO:0019698">
    <property type="term" value="P:D-galacturonate catabolic process"/>
    <property type="evidence" value="ECO:0007669"/>
    <property type="project" value="TreeGrafter"/>
</dbReference>